<dbReference type="SUPFAM" id="SSF140566">
    <property type="entry name" value="FlgN-like"/>
    <property type="match status" value="1"/>
</dbReference>
<keyword evidence="2" id="KW-1185">Reference proteome</keyword>
<evidence type="ECO:0000313" key="2">
    <source>
        <dbReference type="Proteomes" id="UP000199337"/>
    </source>
</evidence>
<dbReference type="STRING" id="341036.SAMN05660649_00196"/>
<reference evidence="2" key="1">
    <citation type="submission" date="2016-10" db="EMBL/GenBank/DDBJ databases">
        <authorList>
            <person name="Varghese N."/>
            <person name="Submissions S."/>
        </authorList>
    </citation>
    <scope>NUCLEOTIDE SEQUENCE [LARGE SCALE GENOMIC DNA]</scope>
    <source>
        <strain evidence="2">DSM 17038</strain>
    </source>
</reference>
<sequence length="151" mass="17564">MNEEVFSTVNHEDLIESLEQKLGKLNDFCNLTSLQRKAILDENINELNSLIQKKEHIIKTVDEIDNGLSKLVSLIGEELLSNQVKYLDLKKQIHDQLKQALELDEQVRDGMERLAQKMVKSMKDLRLGRQTIKSYYQKSAQVEGYFIDQKK</sequence>
<dbReference type="GO" id="GO:0044780">
    <property type="term" value="P:bacterial-type flagellum assembly"/>
    <property type="evidence" value="ECO:0007669"/>
    <property type="project" value="InterPro"/>
</dbReference>
<gene>
    <name evidence="1" type="ORF">SAMN05660649_00196</name>
</gene>
<dbReference type="OrthoDB" id="9837560at2"/>
<proteinExistence type="predicted"/>
<organism evidence="1 2">
    <name type="scientific">Desulfotruncus arcticus DSM 17038</name>
    <dbReference type="NCBI Taxonomy" id="1121424"/>
    <lineage>
        <taxon>Bacteria</taxon>
        <taxon>Bacillati</taxon>
        <taxon>Bacillota</taxon>
        <taxon>Clostridia</taxon>
        <taxon>Eubacteriales</taxon>
        <taxon>Desulfallaceae</taxon>
        <taxon>Desulfotruncus</taxon>
    </lineage>
</organism>
<dbReference type="InterPro" id="IPR036679">
    <property type="entry name" value="FlgN-like_sf"/>
</dbReference>
<evidence type="ECO:0008006" key="3">
    <source>
        <dbReference type="Google" id="ProtNLM"/>
    </source>
</evidence>
<name>A0A1I2MW72_9FIRM</name>
<dbReference type="Gene3D" id="1.20.58.300">
    <property type="entry name" value="FlgN-like"/>
    <property type="match status" value="1"/>
</dbReference>
<protein>
    <recommendedName>
        <fullName evidence="3">FlgN protein</fullName>
    </recommendedName>
</protein>
<dbReference type="Proteomes" id="UP000199337">
    <property type="component" value="Unassembled WGS sequence"/>
</dbReference>
<dbReference type="AlphaFoldDB" id="A0A1I2MW72"/>
<evidence type="ECO:0000313" key="1">
    <source>
        <dbReference type="EMBL" id="SFF95722.1"/>
    </source>
</evidence>
<dbReference type="RefSeq" id="WP_131820701.1">
    <property type="nucleotide sequence ID" value="NZ_FOOX01000001.1"/>
</dbReference>
<dbReference type="EMBL" id="FOOX01000001">
    <property type="protein sequence ID" value="SFF95722.1"/>
    <property type="molecule type" value="Genomic_DNA"/>
</dbReference>
<accession>A0A1I2MW72</accession>